<dbReference type="Pfam" id="PF17919">
    <property type="entry name" value="RT_RNaseH_2"/>
    <property type="match status" value="1"/>
</dbReference>
<dbReference type="InterPro" id="IPR043502">
    <property type="entry name" value="DNA/RNA_pol_sf"/>
</dbReference>
<name>A0A813RV55_9BILA</name>
<evidence type="ECO:0000313" key="2">
    <source>
        <dbReference type="EMBL" id="CAF0785586.1"/>
    </source>
</evidence>
<dbReference type="AlphaFoldDB" id="A0A813RV55"/>
<sequence>MSDPILRVPIIGRPFKLNTDVSGSQCGAVLTQTDEDGNEYVIAYILTNERSGTSLWHHGKGVLSSLVWLMKIKDENGRLARLAICLQTYEFQIAGKKHVNADALSRAFSFVEELDYEDQDRSIKELDPWEDECLLHYLRTDKYLPGSSKKQCKKIERKKDNYKR</sequence>
<dbReference type="EMBL" id="CAJNOC010000636">
    <property type="protein sequence ID" value="CAF0785586.1"/>
    <property type="molecule type" value="Genomic_DNA"/>
</dbReference>
<dbReference type="SUPFAM" id="SSF56672">
    <property type="entry name" value="DNA/RNA polymerases"/>
    <property type="match status" value="1"/>
</dbReference>
<dbReference type="Proteomes" id="UP000663879">
    <property type="component" value="Unassembled WGS sequence"/>
</dbReference>
<evidence type="ECO:0000259" key="1">
    <source>
        <dbReference type="Pfam" id="PF17919"/>
    </source>
</evidence>
<reference evidence="2" key="1">
    <citation type="submission" date="2021-02" db="EMBL/GenBank/DDBJ databases">
        <authorList>
            <person name="Nowell W R."/>
        </authorList>
    </citation>
    <scope>NUCLEOTIDE SEQUENCE</scope>
    <source>
        <strain evidence="2">Ploen Becks lab</strain>
    </source>
</reference>
<comment type="caution">
    <text evidence="2">The sequence shown here is derived from an EMBL/GenBank/DDBJ whole genome shotgun (WGS) entry which is preliminary data.</text>
</comment>
<proteinExistence type="predicted"/>
<evidence type="ECO:0000313" key="3">
    <source>
        <dbReference type="Proteomes" id="UP000663879"/>
    </source>
</evidence>
<gene>
    <name evidence="2" type="ORF">OXX778_LOCUS5697</name>
</gene>
<feature type="domain" description="Reverse transcriptase/retrotransposon-derived protein RNase H-like" evidence="1">
    <location>
        <begin position="2"/>
        <end position="49"/>
    </location>
</feature>
<accession>A0A813RV55</accession>
<dbReference type="OrthoDB" id="10063667at2759"/>
<protein>
    <recommendedName>
        <fullName evidence="1">Reverse transcriptase/retrotransposon-derived protein RNase H-like domain-containing protein</fullName>
    </recommendedName>
</protein>
<keyword evidence="3" id="KW-1185">Reference proteome</keyword>
<dbReference type="InterPro" id="IPR041577">
    <property type="entry name" value="RT_RNaseH_2"/>
</dbReference>
<organism evidence="2 3">
    <name type="scientific">Brachionus calyciflorus</name>
    <dbReference type="NCBI Taxonomy" id="104777"/>
    <lineage>
        <taxon>Eukaryota</taxon>
        <taxon>Metazoa</taxon>
        <taxon>Spiralia</taxon>
        <taxon>Gnathifera</taxon>
        <taxon>Rotifera</taxon>
        <taxon>Eurotatoria</taxon>
        <taxon>Monogononta</taxon>
        <taxon>Pseudotrocha</taxon>
        <taxon>Ploima</taxon>
        <taxon>Brachionidae</taxon>
        <taxon>Brachionus</taxon>
    </lineage>
</organism>